<dbReference type="PROSITE" id="PS51257">
    <property type="entry name" value="PROKAR_LIPOPROTEIN"/>
    <property type="match status" value="1"/>
</dbReference>
<dbReference type="EMBL" id="CABVJE010000022">
    <property type="protein sequence ID" value="VVQ18826.1"/>
    <property type="molecule type" value="Genomic_DNA"/>
</dbReference>
<proteinExistence type="predicted"/>
<evidence type="ECO:0000256" key="1">
    <source>
        <dbReference type="SAM" id="MobiDB-lite"/>
    </source>
</evidence>
<sequence>MKQLKSWSYNWRLIFLNIVVLTTLAGCSSGGVTDSEGRPVKDIYSLFAKGELRLRCEVSCAWAWGGNKGKLTGLYQNKLWKDLALLTAEVNLDRNISYFYLGRSAEGLGLYPAADVYYRLSNAGRFACTEEICNGIDLPNEANAGLERVASVLPRAPAPIAVPLAQTKASTFSSTAPAVKESSETHPNTNTQALPVETVIRPVSAAEWKEIIGGQDNAVNIDFLDRTAYALAESVPALIEAGNKLEASEKNLRILTISQYRRGIKEDDATDRTITATKKYLSSQGVKQSVIDGSIINFKSAFPSYVTKSSSDKSNTEKPSKFVPPHKPSANEEILLKAAVRAGLKDPDSARFGPMLIYNNKHACVDVNAKNSFGGYVGSHAIFVSKTEGGWSYVIDMIKMTTCQIALVQVES</sequence>
<dbReference type="OrthoDB" id="6988831at2"/>
<feature type="compositionally biased region" description="Basic and acidic residues" evidence="1">
    <location>
        <begin position="310"/>
        <end position="320"/>
    </location>
</feature>
<name>A0A5E7V8K8_PSEFL</name>
<reference evidence="2 3" key="1">
    <citation type="submission" date="2019-09" db="EMBL/GenBank/DDBJ databases">
        <authorList>
            <person name="Chandra G."/>
            <person name="Truman W A."/>
        </authorList>
    </citation>
    <scope>NUCLEOTIDE SEQUENCE [LARGE SCALE GENOMIC DNA]</scope>
    <source>
        <strain evidence="2">PS938</strain>
    </source>
</reference>
<evidence type="ECO:0000313" key="3">
    <source>
        <dbReference type="Proteomes" id="UP000327191"/>
    </source>
</evidence>
<feature type="region of interest" description="Disordered" evidence="1">
    <location>
        <begin position="308"/>
        <end position="327"/>
    </location>
</feature>
<gene>
    <name evidence="2" type="ORF">PS938_04626</name>
</gene>
<evidence type="ECO:0000313" key="2">
    <source>
        <dbReference type="EMBL" id="VVQ18826.1"/>
    </source>
</evidence>
<protein>
    <recommendedName>
        <fullName evidence="4">Lipoprotein</fullName>
    </recommendedName>
</protein>
<evidence type="ECO:0008006" key="4">
    <source>
        <dbReference type="Google" id="ProtNLM"/>
    </source>
</evidence>
<dbReference type="Proteomes" id="UP000327191">
    <property type="component" value="Unassembled WGS sequence"/>
</dbReference>
<accession>A0A5E7V8K8</accession>
<dbReference type="RefSeq" id="WP_150673809.1">
    <property type="nucleotide sequence ID" value="NZ_CABVJE010000022.1"/>
</dbReference>
<dbReference type="AlphaFoldDB" id="A0A5E7V8K8"/>
<organism evidence="2 3">
    <name type="scientific">Pseudomonas fluorescens</name>
    <dbReference type="NCBI Taxonomy" id="294"/>
    <lineage>
        <taxon>Bacteria</taxon>
        <taxon>Pseudomonadati</taxon>
        <taxon>Pseudomonadota</taxon>
        <taxon>Gammaproteobacteria</taxon>
        <taxon>Pseudomonadales</taxon>
        <taxon>Pseudomonadaceae</taxon>
        <taxon>Pseudomonas</taxon>
    </lineage>
</organism>